<proteinExistence type="predicted"/>
<organism evidence="1 2">
    <name type="scientific">Eimeria brunetti</name>
    <dbReference type="NCBI Taxonomy" id="51314"/>
    <lineage>
        <taxon>Eukaryota</taxon>
        <taxon>Sar</taxon>
        <taxon>Alveolata</taxon>
        <taxon>Apicomplexa</taxon>
        <taxon>Conoidasida</taxon>
        <taxon>Coccidia</taxon>
        <taxon>Eucoccidiorida</taxon>
        <taxon>Eimeriorina</taxon>
        <taxon>Eimeriidae</taxon>
        <taxon>Eimeria</taxon>
    </lineage>
</organism>
<evidence type="ECO:0000313" key="1">
    <source>
        <dbReference type="EMBL" id="CDJ53718.1"/>
    </source>
</evidence>
<keyword evidence="2" id="KW-1185">Reference proteome</keyword>
<dbReference type="AlphaFoldDB" id="U6LWS0"/>
<reference evidence="1" key="2">
    <citation type="submission" date="2013-10" db="EMBL/GenBank/DDBJ databases">
        <authorList>
            <person name="Aslett M."/>
        </authorList>
    </citation>
    <scope>NUCLEOTIDE SEQUENCE [LARGE SCALE GENOMIC DNA]</scope>
    <source>
        <strain evidence="1">Houghton</strain>
    </source>
</reference>
<evidence type="ECO:0000313" key="2">
    <source>
        <dbReference type="Proteomes" id="UP000030750"/>
    </source>
</evidence>
<protein>
    <submittedName>
        <fullName evidence="1">Uncharacterized protein</fullName>
    </submittedName>
</protein>
<dbReference type="Proteomes" id="UP000030750">
    <property type="component" value="Unassembled WGS sequence"/>
</dbReference>
<accession>U6LWS0</accession>
<reference evidence="1" key="1">
    <citation type="submission" date="2013-10" db="EMBL/GenBank/DDBJ databases">
        <title>Genomic analysis of the causative agents of coccidiosis in chickens.</title>
        <authorList>
            <person name="Reid A.J."/>
            <person name="Blake D."/>
            <person name="Billington K."/>
            <person name="Browne H."/>
            <person name="Dunn M."/>
            <person name="Hung S."/>
            <person name="Kawahara F."/>
            <person name="Miranda-Saavedra D."/>
            <person name="Mourier T."/>
            <person name="Nagra H."/>
            <person name="Otto T.D."/>
            <person name="Rawlings N."/>
            <person name="Sanchez A."/>
            <person name="Sanders M."/>
            <person name="Subramaniam C."/>
            <person name="Tay Y."/>
            <person name="Dear P."/>
            <person name="Doerig C."/>
            <person name="Gruber A."/>
            <person name="Parkinson J."/>
            <person name="Shirley M."/>
            <person name="Wan K.L."/>
            <person name="Berriman M."/>
            <person name="Tomley F."/>
            <person name="Pain A."/>
        </authorList>
    </citation>
    <scope>NUCLEOTIDE SEQUENCE [LARGE SCALE GENOMIC DNA]</scope>
    <source>
        <strain evidence="1">Houghton</strain>
    </source>
</reference>
<dbReference type="EMBL" id="HG713395">
    <property type="protein sequence ID" value="CDJ53718.1"/>
    <property type="molecule type" value="Genomic_DNA"/>
</dbReference>
<name>U6LWS0_9EIME</name>
<dbReference type="VEuPathDB" id="ToxoDB:EBH_0008370"/>
<gene>
    <name evidence="1" type="ORF">EBH_0008370</name>
</gene>
<sequence length="86" mass="9279">MAKGREKLEFAAHPGEQINRIEGPTGSHKAWGAVLGPKWEASATITAPPVNSVPIQARIDDLDFPVLLYDAAKRIGYQGPRRGATD</sequence>